<dbReference type="Proteomes" id="UP000813444">
    <property type="component" value="Unassembled WGS sequence"/>
</dbReference>
<gene>
    <name evidence="14" type="ORF">B0I35DRAFT_478048</name>
</gene>
<evidence type="ECO:0000256" key="5">
    <source>
        <dbReference type="ARBA" id="ARBA00022448"/>
    </source>
</evidence>
<comment type="function">
    <text evidence="1">Accessory subunit of the mitochondrial membrane respiratory chain NADH dehydrogenase (Complex I), that is believed not to be involved in catalysis. Complex I functions in the transfer of electrons from NADH to the respiratory chain. The immediate electron acceptor for the enzyme is believed to be ubiquinone.</text>
</comment>
<feature type="transmembrane region" description="Helical" evidence="13">
    <location>
        <begin position="12"/>
        <end position="31"/>
    </location>
</feature>
<evidence type="ECO:0000313" key="14">
    <source>
        <dbReference type="EMBL" id="KAH7319723.1"/>
    </source>
</evidence>
<dbReference type="GO" id="GO:0005743">
    <property type="term" value="C:mitochondrial inner membrane"/>
    <property type="evidence" value="ECO:0007669"/>
    <property type="project" value="UniProtKB-SubCell"/>
</dbReference>
<keyword evidence="10 13" id="KW-1133">Transmembrane helix</keyword>
<organism evidence="14 15">
    <name type="scientific">Stachybotrys elegans</name>
    <dbReference type="NCBI Taxonomy" id="80388"/>
    <lineage>
        <taxon>Eukaryota</taxon>
        <taxon>Fungi</taxon>
        <taxon>Dikarya</taxon>
        <taxon>Ascomycota</taxon>
        <taxon>Pezizomycotina</taxon>
        <taxon>Sordariomycetes</taxon>
        <taxon>Hypocreomycetidae</taxon>
        <taxon>Hypocreales</taxon>
        <taxon>Stachybotryaceae</taxon>
        <taxon>Stachybotrys</taxon>
    </lineage>
</organism>
<keyword evidence="5" id="KW-0813">Transport</keyword>
<evidence type="ECO:0000256" key="13">
    <source>
        <dbReference type="SAM" id="Phobius"/>
    </source>
</evidence>
<comment type="similarity">
    <text evidence="3">Belongs to the complex I NDUFA1 subunit family.</text>
</comment>
<dbReference type="OrthoDB" id="1920692at2759"/>
<dbReference type="Pfam" id="PF15879">
    <property type="entry name" value="MWFE"/>
    <property type="match status" value="1"/>
</dbReference>
<keyword evidence="12 13" id="KW-0472">Membrane</keyword>
<dbReference type="InterPro" id="IPR017384">
    <property type="entry name" value="NADH_Ub_cplx-1_asu_su-1"/>
</dbReference>
<dbReference type="EMBL" id="JAGPNK010000006">
    <property type="protein sequence ID" value="KAH7319723.1"/>
    <property type="molecule type" value="Genomic_DNA"/>
</dbReference>
<keyword evidence="11" id="KW-0496">Mitochondrion</keyword>
<name>A0A8K0SW95_9HYPO</name>
<proteinExistence type="inferred from homology"/>
<evidence type="ECO:0000256" key="10">
    <source>
        <dbReference type="ARBA" id="ARBA00022989"/>
    </source>
</evidence>
<keyword evidence="8" id="KW-0999">Mitochondrion inner membrane</keyword>
<reference evidence="14" key="1">
    <citation type="journal article" date="2021" name="Nat. Commun.">
        <title>Genetic determinants of endophytism in the Arabidopsis root mycobiome.</title>
        <authorList>
            <person name="Mesny F."/>
            <person name="Miyauchi S."/>
            <person name="Thiergart T."/>
            <person name="Pickel B."/>
            <person name="Atanasova L."/>
            <person name="Karlsson M."/>
            <person name="Huettel B."/>
            <person name="Barry K.W."/>
            <person name="Haridas S."/>
            <person name="Chen C."/>
            <person name="Bauer D."/>
            <person name="Andreopoulos W."/>
            <person name="Pangilinan J."/>
            <person name="LaButti K."/>
            <person name="Riley R."/>
            <person name="Lipzen A."/>
            <person name="Clum A."/>
            <person name="Drula E."/>
            <person name="Henrissat B."/>
            <person name="Kohler A."/>
            <person name="Grigoriev I.V."/>
            <person name="Martin F.M."/>
            <person name="Hacquard S."/>
        </authorList>
    </citation>
    <scope>NUCLEOTIDE SEQUENCE</scope>
    <source>
        <strain evidence="14">MPI-CAGE-CH-0235</strain>
    </source>
</reference>
<comment type="subcellular location">
    <subcellularLocation>
        <location evidence="2">Mitochondrion inner membrane</location>
        <topology evidence="2">Single-pass membrane protein</topology>
        <orientation evidence="2">Matrix side</orientation>
    </subcellularLocation>
</comment>
<dbReference type="PANTHER" id="PTHR17098:SF2">
    <property type="entry name" value="NADH DEHYDROGENASE [UBIQUINONE] 1 ALPHA SUBCOMPLEX SUBUNIT 1"/>
    <property type="match status" value="1"/>
</dbReference>
<comment type="caution">
    <text evidence="14">The sequence shown here is derived from an EMBL/GenBank/DDBJ whole genome shotgun (WGS) entry which is preliminary data.</text>
</comment>
<evidence type="ECO:0000256" key="7">
    <source>
        <dbReference type="ARBA" id="ARBA00022692"/>
    </source>
</evidence>
<accession>A0A8K0SW95</accession>
<protein>
    <recommendedName>
        <fullName evidence="4">NADH dehydrogenase [ubiquinone] 1 alpha subcomplex subunit 1</fullName>
    </recommendedName>
</protein>
<sequence length="102" mass="11631">MPVPFEALLPYAIMIGMFGVTGTGLAAFRTWQNEGKRPRYSLDQWDRYARPESQPVSHRLTSATVMARDYRLTGTKRGQTDQAEAPAGFEFTNGWKLEKRFT</sequence>
<evidence type="ECO:0000256" key="4">
    <source>
        <dbReference type="ARBA" id="ARBA00016392"/>
    </source>
</evidence>
<evidence type="ECO:0000256" key="9">
    <source>
        <dbReference type="ARBA" id="ARBA00022982"/>
    </source>
</evidence>
<keyword evidence="9" id="KW-0249">Electron transport</keyword>
<keyword evidence="6" id="KW-0679">Respiratory chain</keyword>
<dbReference type="PANTHER" id="PTHR17098">
    <property type="entry name" value="NADH-UBIQUINONE OXIDOREDUCTASE MWFE SUBUNIT"/>
    <property type="match status" value="1"/>
</dbReference>
<dbReference type="AlphaFoldDB" id="A0A8K0SW95"/>
<evidence type="ECO:0000256" key="11">
    <source>
        <dbReference type="ARBA" id="ARBA00023128"/>
    </source>
</evidence>
<evidence type="ECO:0000256" key="12">
    <source>
        <dbReference type="ARBA" id="ARBA00023136"/>
    </source>
</evidence>
<evidence type="ECO:0000313" key="15">
    <source>
        <dbReference type="Proteomes" id="UP000813444"/>
    </source>
</evidence>
<evidence type="ECO:0000256" key="1">
    <source>
        <dbReference type="ARBA" id="ARBA00003195"/>
    </source>
</evidence>
<keyword evidence="15" id="KW-1185">Reference proteome</keyword>
<evidence type="ECO:0000256" key="2">
    <source>
        <dbReference type="ARBA" id="ARBA00004298"/>
    </source>
</evidence>
<evidence type="ECO:0000256" key="8">
    <source>
        <dbReference type="ARBA" id="ARBA00022792"/>
    </source>
</evidence>
<evidence type="ECO:0000256" key="6">
    <source>
        <dbReference type="ARBA" id="ARBA00022660"/>
    </source>
</evidence>
<evidence type="ECO:0000256" key="3">
    <source>
        <dbReference type="ARBA" id="ARBA00009960"/>
    </source>
</evidence>
<keyword evidence="7 13" id="KW-0812">Transmembrane</keyword>